<evidence type="ECO:0000313" key="6">
    <source>
        <dbReference type="EMBL" id="KAG8230965.1"/>
    </source>
</evidence>
<dbReference type="InterPro" id="IPR016129">
    <property type="entry name" value="Caspase_his_AS"/>
</dbReference>
<dbReference type="GO" id="GO:0004197">
    <property type="term" value="F:cysteine-type endopeptidase activity"/>
    <property type="evidence" value="ECO:0007669"/>
    <property type="project" value="InterPro"/>
</dbReference>
<dbReference type="PROSITE" id="PS50208">
    <property type="entry name" value="CASPASE_P20"/>
    <property type="match status" value="1"/>
</dbReference>
<dbReference type="PROSITE" id="PS01121">
    <property type="entry name" value="CASPASE_HIS"/>
    <property type="match status" value="1"/>
</dbReference>
<dbReference type="InterPro" id="IPR011600">
    <property type="entry name" value="Pept_C14_caspase"/>
</dbReference>
<keyword evidence="3" id="KW-0053">Apoptosis</keyword>
<comment type="similarity">
    <text evidence="1">Belongs to the peptidase C14A family.</text>
</comment>
<feature type="domain" description="Caspase family p20" evidence="5">
    <location>
        <begin position="51"/>
        <end position="177"/>
    </location>
</feature>
<evidence type="ECO:0000256" key="2">
    <source>
        <dbReference type="ARBA" id="ARBA00022670"/>
    </source>
</evidence>
<dbReference type="EMBL" id="KZ308520">
    <property type="protein sequence ID" value="KAG8230965.1"/>
    <property type="molecule type" value="Genomic_DNA"/>
</dbReference>
<dbReference type="SMART" id="SM00115">
    <property type="entry name" value="CASc"/>
    <property type="match status" value="1"/>
</dbReference>
<gene>
    <name evidence="6" type="ORF">J437_LFUL003923</name>
</gene>
<dbReference type="GO" id="GO:0006508">
    <property type="term" value="P:proteolysis"/>
    <property type="evidence" value="ECO:0007669"/>
    <property type="project" value="UniProtKB-KW"/>
</dbReference>
<dbReference type="InterPro" id="IPR015917">
    <property type="entry name" value="Pept_C14A"/>
</dbReference>
<evidence type="ECO:0000256" key="4">
    <source>
        <dbReference type="ARBA" id="ARBA00022801"/>
    </source>
</evidence>
<dbReference type="Proteomes" id="UP000792457">
    <property type="component" value="Unassembled WGS sequence"/>
</dbReference>
<evidence type="ECO:0000259" key="5">
    <source>
        <dbReference type="PROSITE" id="PS50208"/>
    </source>
</evidence>
<sequence>MNGLCTSLSRSCVAAGYMLPSTMDVLEPMDVSESAKCVGAENLRYKSSFPYRGIAVIAIFSKFRSKELENISYAKIDRKLLEKGFTDQQYGVVVWEDMEKEKFFQRLKLVSDDDELHEKCESFALAIVTHGHKNGKLHAFDTCFRREDVYSQFKAENCRGLKNKLKLFIFHACRGDTWSEGVHLSGNRRHEVQRARLGDYIEKDNLILCSTTEDNVAFAPNKDGSPFIRCLHHVMKEEAGKQDGERQHMLDLLTDVINYTTDFNVPYNKRIYVQQPVLMYSLDQFYHFNKKEVFPEELLQKHQYL</sequence>
<evidence type="ECO:0000256" key="1">
    <source>
        <dbReference type="ARBA" id="ARBA00010134"/>
    </source>
</evidence>
<dbReference type="Pfam" id="PF00656">
    <property type="entry name" value="Peptidase_C14"/>
    <property type="match status" value="1"/>
</dbReference>
<dbReference type="PANTHER" id="PTHR47901:SF8">
    <property type="entry name" value="CASPASE-3"/>
    <property type="match status" value="1"/>
</dbReference>
<protein>
    <recommendedName>
        <fullName evidence="5">Caspase family p20 domain-containing protein</fullName>
    </recommendedName>
</protein>
<reference evidence="6" key="1">
    <citation type="submission" date="2013-04" db="EMBL/GenBank/DDBJ databases">
        <authorList>
            <person name="Qu J."/>
            <person name="Murali S.C."/>
            <person name="Bandaranaike D."/>
            <person name="Bellair M."/>
            <person name="Blankenburg K."/>
            <person name="Chao H."/>
            <person name="Dinh H."/>
            <person name="Doddapaneni H."/>
            <person name="Downs B."/>
            <person name="Dugan-Rocha S."/>
            <person name="Elkadiri S."/>
            <person name="Gnanaolivu R.D."/>
            <person name="Hernandez B."/>
            <person name="Javaid M."/>
            <person name="Jayaseelan J.C."/>
            <person name="Lee S."/>
            <person name="Li M."/>
            <person name="Ming W."/>
            <person name="Munidasa M."/>
            <person name="Muniz J."/>
            <person name="Nguyen L."/>
            <person name="Ongeri F."/>
            <person name="Osuji N."/>
            <person name="Pu L.-L."/>
            <person name="Puazo M."/>
            <person name="Qu C."/>
            <person name="Quiroz J."/>
            <person name="Raj R."/>
            <person name="Weissenberger G."/>
            <person name="Xin Y."/>
            <person name="Zou X."/>
            <person name="Han Y."/>
            <person name="Richards S."/>
            <person name="Worley K."/>
            <person name="Muzny D."/>
            <person name="Gibbs R."/>
        </authorList>
    </citation>
    <scope>NUCLEOTIDE SEQUENCE</scope>
    <source>
        <strain evidence="6">Sampled in the wild</strain>
    </source>
</reference>
<dbReference type="PANTHER" id="PTHR47901">
    <property type="entry name" value="CASPASE RECRUITMENT DOMAIN-CONTAINING PROTEIN 18"/>
    <property type="match status" value="1"/>
</dbReference>
<dbReference type="OrthoDB" id="6114029at2759"/>
<dbReference type="SUPFAM" id="SSF52129">
    <property type="entry name" value="Caspase-like"/>
    <property type="match status" value="1"/>
</dbReference>
<dbReference type="InterPro" id="IPR001309">
    <property type="entry name" value="Pept_C14_p20"/>
</dbReference>
<evidence type="ECO:0000313" key="7">
    <source>
        <dbReference type="Proteomes" id="UP000792457"/>
    </source>
</evidence>
<dbReference type="InterPro" id="IPR002398">
    <property type="entry name" value="Pept_C14"/>
</dbReference>
<dbReference type="GO" id="GO:0006915">
    <property type="term" value="P:apoptotic process"/>
    <property type="evidence" value="ECO:0007669"/>
    <property type="project" value="UniProtKB-KW"/>
</dbReference>
<keyword evidence="4" id="KW-0378">Hydrolase</keyword>
<keyword evidence="2" id="KW-0645">Protease</keyword>
<proteinExistence type="inferred from homology"/>
<keyword evidence="7" id="KW-1185">Reference proteome</keyword>
<dbReference type="InterPro" id="IPR029030">
    <property type="entry name" value="Caspase-like_dom_sf"/>
</dbReference>
<dbReference type="Gene3D" id="3.40.50.1460">
    <property type="match status" value="1"/>
</dbReference>
<reference evidence="6" key="2">
    <citation type="submission" date="2017-10" db="EMBL/GenBank/DDBJ databases">
        <title>Ladona fulva Genome sequencing and assembly.</title>
        <authorList>
            <person name="Murali S."/>
            <person name="Richards S."/>
            <person name="Bandaranaike D."/>
            <person name="Bellair M."/>
            <person name="Blankenburg K."/>
            <person name="Chao H."/>
            <person name="Dinh H."/>
            <person name="Doddapaneni H."/>
            <person name="Dugan-Rocha S."/>
            <person name="Elkadiri S."/>
            <person name="Gnanaolivu R."/>
            <person name="Hernandez B."/>
            <person name="Skinner E."/>
            <person name="Javaid M."/>
            <person name="Lee S."/>
            <person name="Li M."/>
            <person name="Ming W."/>
            <person name="Munidasa M."/>
            <person name="Muniz J."/>
            <person name="Nguyen L."/>
            <person name="Hughes D."/>
            <person name="Osuji N."/>
            <person name="Pu L.-L."/>
            <person name="Puazo M."/>
            <person name="Qu C."/>
            <person name="Quiroz J."/>
            <person name="Raj R."/>
            <person name="Weissenberger G."/>
            <person name="Xin Y."/>
            <person name="Zou X."/>
            <person name="Han Y."/>
            <person name="Worley K."/>
            <person name="Muzny D."/>
            <person name="Gibbs R."/>
        </authorList>
    </citation>
    <scope>NUCLEOTIDE SEQUENCE</scope>
    <source>
        <strain evidence="6">Sampled in the wild</strain>
    </source>
</reference>
<name>A0A8K0K9Q7_LADFU</name>
<accession>A0A8K0K9Q7</accession>
<comment type="caution">
    <text evidence="6">The sequence shown here is derived from an EMBL/GenBank/DDBJ whole genome shotgun (WGS) entry which is preliminary data.</text>
</comment>
<evidence type="ECO:0000256" key="3">
    <source>
        <dbReference type="ARBA" id="ARBA00022703"/>
    </source>
</evidence>
<organism evidence="6 7">
    <name type="scientific">Ladona fulva</name>
    <name type="common">Scarce chaser dragonfly</name>
    <name type="synonym">Libellula fulva</name>
    <dbReference type="NCBI Taxonomy" id="123851"/>
    <lineage>
        <taxon>Eukaryota</taxon>
        <taxon>Metazoa</taxon>
        <taxon>Ecdysozoa</taxon>
        <taxon>Arthropoda</taxon>
        <taxon>Hexapoda</taxon>
        <taxon>Insecta</taxon>
        <taxon>Pterygota</taxon>
        <taxon>Palaeoptera</taxon>
        <taxon>Odonata</taxon>
        <taxon>Epiprocta</taxon>
        <taxon>Anisoptera</taxon>
        <taxon>Libelluloidea</taxon>
        <taxon>Libellulidae</taxon>
        <taxon>Ladona</taxon>
    </lineage>
</organism>
<dbReference type="AlphaFoldDB" id="A0A8K0K9Q7"/>
<dbReference type="PRINTS" id="PR00376">
    <property type="entry name" value="IL1BCENZYME"/>
</dbReference>